<comment type="subcellular location">
    <subcellularLocation>
        <location evidence="3">Cytoplasm</location>
    </subcellularLocation>
</comment>
<evidence type="ECO:0000256" key="2">
    <source>
        <dbReference type="ARBA" id="ARBA00023186"/>
    </source>
</evidence>
<protein>
    <recommendedName>
        <fullName evidence="3">Urease accessory protein UreF</fullName>
    </recommendedName>
</protein>
<sequence>MDTRLLLLADSRLPAGGHAHSGGVEPAATAGAVTDLASLSDFLAARLSTAGLVTAALAAASCSFAHSSRDHAVVRAGLGGQLHDHGGEGGRDGEGLWRVLDAEVDARTPSPAQRTASRAQGRALLRVARTTWPHPALDALAAHSPRDHAVVRGGPREQLHDHGRWGGGPHHPVVLGAAAAAAGGTPRQAAAIAAYGSVTGAASAAVRLLGLDPLAVQQALAVLADDVDAVAARAAAEPDDWAALPAVSAPGLDLLAELHLRSEVRLFES</sequence>
<keyword evidence="2 3" id="KW-0143">Chaperone</keyword>
<dbReference type="Pfam" id="PF01730">
    <property type="entry name" value="UreF"/>
    <property type="match status" value="1"/>
</dbReference>
<keyword evidence="1 3" id="KW-0996">Nickel insertion</keyword>
<evidence type="ECO:0000313" key="5">
    <source>
        <dbReference type="Proteomes" id="UP000805614"/>
    </source>
</evidence>
<evidence type="ECO:0000256" key="1">
    <source>
        <dbReference type="ARBA" id="ARBA00022988"/>
    </source>
</evidence>
<gene>
    <name evidence="3" type="primary">ureF</name>
    <name evidence="4" type="ORF">HKK74_00260</name>
</gene>
<dbReference type="PIRSF" id="PIRSF009467">
    <property type="entry name" value="Ureas_acces_UreF"/>
    <property type="match status" value="1"/>
</dbReference>
<comment type="subunit">
    <text evidence="3">UreD, UreF and UreG form a complex that acts as a GTP-hydrolysis-dependent molecular chaperone, activating the urease apoprotein by helping to assemble the nickel containing metallocenter of UreC. The UreE protein probably delivers the nickel.</text>
</comment>
<dbReference type="PANTHER" id="PTHR33620">
    <property type="entry name" value="UREASE ACCESSORY PROTEIN F"/>
    <property type="match status" value="1"/>
</dbReference>
<accession>A0ABR7LGH7</accession>
<keyword evidence="3" id="KW-0963">Cytoplasm</keyword>
<dbReference type="InterPro" id="IPR038277">
    <property type="entry name" value="UreF_sf"/>
</dbReference>
<evidence type="ECO:0000313" key="4">
    <source>
        <dbReference type="EMBL" id="MBC6463936.1"/>
    </source>
</evidence>
<dbReference type="PANTHER" id="PTHR33620:SF1">
    <property type="entry name" value="UREASE ACCESSORY PROTEIN F"/>
    <property type="match status" value="1"/>
</dbReference>
<dbReference type="Gene3D" id="1.10.4190.10">
    <property type="entry name" value="Urease accessory protein UreF"/>
    <property type="match status" value="1"/>
</dbReference>
<reference evidence="4 5" key="1">
    <citation type="submission" date="2020-06" db="EMBL/GenBank/DDBJ databases">
        <title>Actinomadura xiongansis sp. nov., isolated from soil of Baiyangdian.</title>
        <authorList>
            <person name="Zhang X."/>
        </authorList>
    </citation>
    <scope>NUCLEOTIDE SEQUENCE [LARGE SCALE GENOMIC DNA]</scope>
    <source>
        <strain evidence="4 5">HBUM206468</strain>
    </source>
</reference>
<dbReference type="HAMAP" id="MF_01385">
    <property type="entry name" value="UreF"/>
    <property type="match status" value="1"/>
</dbReference>
<comment type="similarity">
    <text evidence="3">Belongs to the UreF family.</text>
</comment>
<keyword evidence="5" id="KW-1185">Reference proteome</keyword>
<organism evidence="4 5">
    <name type="scientific">Actinomadura alba</name>
    <dbReference type="NCBI Taxonomy" id="406431"/>
    <lineage>
        <taxon>Bacteria</taxon>
        <taxon>Bacillati</taxon>
        <taxon>Actinomycetota</taxon>
        <taxon>Actinomycetes</taxon>
        <taxon>Streptosporangiales</taxon>
        <taxon>Thermomonosporaceae</taxon>
        <taxon>Actinomadura</taxon>
    </lineage>
</organism>
<comment type="function">
    <text evidence="3">Required for maturation of urease via the functional incorporation of the urease nickel metallocenter.</text>
</comment>
<dbReference type="InterPro" id="IPR002639">
    <property type="entry name" value="UreF"/>
</dbReference>
<dbReference type="Proteomes" id="UP000805614">
    <property type="component" value="Unassembled WGS sequence"/>
</dbReference>
<dbReference type="RefSeq" id="WP_187240867.1">
    <property type="nucleotide sequence ID" value="NZ_BAAAOK010000015.1"/>
</dbReference>
<name>A0ABR7LGH7_9ACTN</name>
<evidence type="ECO:0000256" key="3">
    <source>
        <dbReference type="HAMAP-Rule" id="MF_01385"/>
    </source>
</evidence>
<comment type="caution">
    <text evidence="4">The sequence shown here is derived from an EMBL/GenBank/DDBJ whole genome shotgun (WGS) entry which is preliminary data.</text>
</comment>
<proteinExistence type="inferred from homology"/>
<dbReference type="EMBL" id="JABVEC010000001">
    <property type="protein sequence ID" value="MBC6463936.1"/>
    <property type="molecule type" value="Genomic_DNA"/>
</dbReference>